<feature type="transmembrane region" description="Helical" evidence="1">
    <location>
        <begin position="6"/>
        <end position="23"/>
    </location>
</feature>
<gene>
    <name evidence="2" type="ORF">F9802_15385</name>
</gene>
<evidence type="ECO:0000313" key="3">
    <source>
        <dbReference type="Proteomes" id="UP000429595"/>
    </source>
</evidence>
<proteinExistence type="predicted"/>
<evidence type="ECO:0000313" key="2">
    <source>
        <dbReference type="EMBL" id="KAB7704944.1"/>
    </source>
</evidence>
<keyword evidence="3" id="KW-1185">Reference proteome</keyword>
<dbReference type="AlphaFoldDB" id="A0A6I1FGP0"/>
<keyword evidence="1" id="KW-0812">Transmembrane</keyword>
<name>A0A6I1FGP0_9BACI</name>
<keyword evidence="1" id="KW-0472">Membrane</keyword>
<accession>A0A6I1FGP0</accession>
<keyword evidence="1" id="KW-1133">Transmembrane helix</keyword>
<reference evidence="2 3" key="1">
    <citation type="submission" date="2019-10" db="EMBL/GenBank/DDBJ databases">
        <title>Bacillus aerolatum sp. nov., isolated from bioaerosol of sport playgrounds.</title>
        <authorList>
            <person name="Chen P."/>
            <person name="Zhang G."/>
        </authorList>
    </citation>
    <scope>NUCLEOTIDE SEQUENCE [LARGE SCALE GENOMIC DNA]</scope>
    <source>
        <strain evidence="2 3">CX253</strain>
    </source>
</reference>
<evidence type="ECO:0000256" key="1">
    <source>
        <dbReference type="SAM" id="Phobius"/>
    </source>
</evidence>
<protein>
    <submittedName>
        <fullName evidence="2">SigE-dependent sporulation protein</fullName>
    </submittedName>
</protein>
<dbReference type="InterPro" id="IPR025428">
    <property type="entry name" value="Spore_YhaL"/>
</dbReference>
<comment type="caution">
    <text evidence="2">The sequence shown here is derived from an EMBL/GenBank/DDBJ whole genome shotgun (WGS) entry which is preliminary data.</text>
</comment>
<dbReference type="Pfam" id="PF14147">
    <property type="entry name" value="Spore_YhaL"/>
    <property type="match status" value="1"/>
</dbReference>
<sequence length="58" mass="6825">MMILPLWIYAVVAGILFSAFMTVKTSRAEKKTDLEFIEQEGQVYIQRMEKERELRAKS</sequence>
<dbReference type="EMBL" id="WEIO01000010">
    <property type="protein sequence ID" value="KAB7704944.1"/>
    <property type="molecule type" value="Genomic_DNA"/>
</dbReference>
<dbReference type="Proteomes" id="UP000429595">
    <property type="component" value="Unassembled WGS sequence"/>
</dbReference>
<organism evidence="2 3">
    <name type="scientific">Bacillus aerolatus</name>
    <dbReference type="NCBI Taxonomy" id="2653354"/>
    <lineage>
        <taxon>Bacteria</taxon>
        <taxon>Bacillati</taxon>
        <taxon>Bacillota</taxon>
        <taxon>Bacilli</taxon>
        <taxon>Bacillales</taxon>
        <taxon>Bacillaceae</taxon>
        <taxon>Bacillus</taxon>
    </lineage>
</organism>